<feature type="domain" description="Glycosyltransferase subfamily 4-like N-terminal" evidence="2">
    <location>
        <begin position="14"/>
        <end position="121"/>
    </location>
</feature>
<dbReference type="EMBL" id="FAVB01000003">
    <property type="protein sequence ID" value="CUU83911.1"/>
    <property type="molecule type" value="Genomic_DNA"/>
</dbReference>
<dbReference type="PANTHER" id="PTHR12526">
    <property type="entry name" value="GLYCOSYLTRANSFERASE"/>
    <property type="match status" value="1"/>
</dbReference>
<evidence type="ECO:0000259" key="1">
    <source>
        <dbReference type="Pfam" id="PF00534"/>
    </source>
</evidence>
<organism evidence="3 4">
    <name type="scientific">Campylobacter hyointestinalis subsp. hyointestinalis</name>
    <dbReference type="NCBI Taxonomy" id="91352"/>
    <lineage>
        <taxon>Bacteria</taxon>
        <taxon>Pseudomonadati</taxon>
        <taxon>Campylobacterota</taxon>
        <taxon>Epsilonproteobacteria</taxon>
        <taxon>Campylobacterales</taxon>
        <taxon>Campylobacteraceae</taxon>
        <taxon>Campylobacter</taxon>
    </lineage>
</organism>
<evidence type="ECO:0000313" key="4">
    <source>
        <dbReference type="Proteomes" id="UP000052237"/>
    </source>
</evidence>
<dbReference type="AlphaFoldDB" id="A0A0S4STZ9"/>
<keyword evidence="3" id="KW-0328">Glycosyltransferase</keyword>
<dbReference type="EC" id="2.4.1.246" evidence="3"/>
<protein>
    <submittedName>
        <fullName evidence="3">Lipopolysaccharide biosynthesis protein</fullName>
        <ecNumber evidence="3">2.4.1.246</ecNumber>
    </submittedName>
</protein>
<dbReference type="Pfam" id="PF13439">
    <property type="entry name" value="Glyco_transf_4"/>
    <property type="match status" value="1"/>
</dbReference>
<dbReference type="GO" id="GO:0103011">
    <property type="term" value="F:mannosylfructose-phosphate synthase activity"/>
    <property type="evidence" value="ECO:0007669"/>
    <property type="project" value="UniProtKB-EC"/>
</dbReference>
<name>A0A0S4STZ9_CAMHY</name>
<reference evidence="3 4" key="1">
    <citation type="submission" date="2015-11" db="EMBL/GenBank/DDBJ databases">
        <authorList>
            <consortium name="Pathogen Informatics"/>
        </authorList>
    </citation>
    <scope>NUCLEOTIDE SEQUENCE [LARGE SCALE GENOMIC DNA]</scope>
    <source>
        <strain evidence="3 4">006A-0059</strain>
    </source>
</reference>
<dbReference type="Gene3D" id="3.40.50.2000">
    <property type="entry name" value="Glycogen Phosphorylase B"/>
    <property type="match status" value="2"/>
</dbReference>
<dbReference type="SUPFAM" id="SSF53756">
    <property type="entry name" value="UDP-Glycosyltransferase/glycogen phosphorylase"/>
    <property type="match status" value="1"/>
</dbReference>
<evidence type="ECO:0000313" key="3">
    <source>
        <dbReference type="EMBL" id="CUU83911.1"/>
    </source>
</evidence>
<dbReference type="InterPro" id="IPR028098">
    <property type="entry name" value="Glyco_trans_4-like_N"/>
</dbReference>
<dbReference type="Pfam" id="PF00534">
    <property type="entry name" value="Glycos_transf_1"/>
    <property type="match status" value="1"/>
</dbReference>
<dbReference type="Proteomes" id="UP000052237">
    <property type="component" value="Unassembled WGS sequence"/>
</dbReference>
<gene>
    <name evidence="3" type="primary">mfpsA</name>
    <name evidence="3" type="ORF">ERS686654_01467</name>
</gene>
<dbReference type="PANTHER" id="PTHR12526:SF630">
    <property type="entry name" value="GLYCOSYLTRANSFERASE"/>
    <property type="match status" value="1"/>
</dbReference>
<accession>A0A0S4STZ9</accession>
<proteinExistence type="predicted"/>
<dbReference type="InterPro" id="IPR001296">
    <property type="entry name" value="Glyco_trans_1"/>
</dbReference>
<dbReference type="RefSeq" id="WP_059429577.1">
    <property type="nucleotide sequence ID" value="NZ_FAVB01000003.1"/>
</dbReference>
<evidence type="ECO:0000259" key="2">
    <source>
        <dbReference type="Pfam" id="PF13439"/>
    </source>
</evidence>
<keyword evidence="3" id="KW-0808">Transferase</keyword>
<sequence>MRILHTLHWVQFAGTEKVCVDLCNEFCKSHEVFLMTNDKIKTYTSDKVNLIAVDFEKNRYNPIFLYKIAKIIKDINPDVIHCHNTKELEIMYNARIFMKKKIPIVATKHTLKAKKRYDKADLCVAILEDTKEILKPNSIIIKNGMAYKEPKKLQRDDKFYIISASRLSPVKGNQIIIEALSMVNFDFKFDIFGQGEQKDELQNLINSLNLQDKITLQGFTDNLQDYLASCDVQIIASVFEPYGLTAIDGIYYSPLLLSTRTGICAQILPDELIFENSPENLAIKLTQVYENYDKYKELFAKIKETKDNFSIEKMAEKYIQAYESVIK</sequence>
<comment type="caution">
    <text evidence="3">The sequence shown here is derived from an EMBL/GenBank/DDBJ whole genome shotgun (WGS) entry which is preliminary data.</text>
</comment>
<keyword evidence="4" id="KW-1185">Reference proteome</keyword>
<feature type="domain" description="Glycosyl transferase family 1" evidence="1">
    <location>
        <begin position="151"/>
        <end position="298"/>
    </location>
</feature>